<protein>
    <submittedName>
        <fullName evidence="2">DUF4177 domain-containing protein</fullName>
    </submittedName>
</protein>
<dbReference type="AlphaFoldDB" id="A0A9J6P0G1"/>
<evidence type="ECO:0000256" key="1">
    <source>
        <dbReference type="SAM" id="Phobius"/>
    </source>
</evidence>
<dbReference type="EMBL" id="JAGSOJ010000002">
    <property type="protein sequence ID" value="MCM1990003.1"/>
    <property type="molecule type" value="Genomic_DNA"/>
</dbReference>
<keyword evidence="1" id="KW-1133">Transmembrane helix</keyword>
<comment type="caution">
    <text evidence="2">The sequence shown here is derived from an EMBL/GenBank/DDBJ whole genome shotgun (WGS) entry which is preliminary data.</text>
</comment>
<name>A0A9J6P0G1_9CLOT</name>
<keyword evidence="3" id="KW-1185">Reference proteome</keyword>
<organism evidence="2 3">
    <name type="scientific">Oceanirhabdus seepicola</name>
    <dbReference type="NCBI Taxonomy" id="2828781"/>
    <lineage>
        <taxon>Bacteria</taxon>
        <taxon>Bacillati</taxon>
        <taxon>Bacillota</taxon>
        <taxon>Clostridia</taxon>
        <taxon>Eubacteriales</taxon>
        <taxon>Clostridiaceae</taxon>
        <taxon>Oceanirhabdus</taxon>
    </lineage>
</organism>
<keyword evidence="1" id="KW-0472">Membrane</keyword>
<evidence type="ECO:0000313" key="3">
    <source>
        <dbReference type="Proteomes" id="UP001056429"/>
    </source>
</evidence>
<reference evidence="2" key="2">
    <citation type="submission" date="2021-04" db="EMBL/GenBank/DDBJ databases">
        <authorList>
            <person name="Dong X."/>
        </authorList>
    </citation>
    <scope>NUCLEOTIDE SEQUENCE</scope>
    <source>
        <strain evidence="2">ZWT</strain>
    </source>
</reference>
<feature type="transmembrane region" description="Helical" evidence="1">
    <location>
        <begin position="31"/>
        <end position="48"/>
    </location>
</feature>
<gene>
    <name evidence="2" type="ORF">KDK92_09635</name>
</gene>
<dbReference type="RefSeq" id="WP_250859049.1">
    <property type="nucleotide sequence ID" value="NZ_JAGSOJ010000002.1"/>
</dbReference>
<proteinExistence type="predicted"/>
<keyword evidence="1" id="KW-0812">Transmembrane</keyword>
<dbReference type="InterPro" id="IPR025234">
    <property type="entry name" value="YjzH-like"/>
</dbReference>
<dbReference type="Pfam" id="PF13783">
    <property type="entry name" value="DUF4177"/>
    <property type="match status" value="1"/>
</dbReference>
<sequence>MYKYIYVSANTSGLFNKSNHREMIDKYSSEGWRFIAAIPVIFSSYGAIKEFDLVFEKQE</sequence>
<evidence type="ECO:0000313" key="2">
    <source>
        <dbReference type="EMBL" id="MCM1990003.1"/>
    </source>
</evidence>
<accession>A0A9J6P0G1</accession>
<dbReference type="Proteomes" id="UP001056429">
    <property type="component" value="Unassembled WGS sequence"/>
</dbReference>
<reference evidence="2" key="1">
    <citation type="journal article" date="2021" name="mSystems">
        <title>Bacteria and Archaea Synergistically Convert Glycine Betaine to Biogenic Methane in the Formosa Cold Seep of the South China Sea.</title>
        <authorList>
            <person name="Li L."/>
            <person name="Zhang W."/>
            <person name="Zhang S."/>
            <person name="Song L."/>
            <person name="Sun Q."/>
            <person name="Zhang H."/>
            <person name="Xiang H."/>
            <person name="Dong X."/>
        </authorList>
    </citation>
    <scope>NUCLEOTIDE SEQUENCE</scope>
    <source>
        <strain evidence="2">ZWT</strain>
    </source>
</reference>